<keyword evidence="2" id="KW-0472">Membrane</keyword>
<evidence type="ECO:0000256" key="2">
    <source>
        <dbReference type="SAM" id="Phobius"/>
    </source>
</evidence>
<dbReference type="OrthoDB" id="5397682at2759"/>
<dbReference type="AlphaFoldDB" id="A0A6G1JTA6"/>
<feature type="compositionally biased region" description="Basic and acidic residues" evidence="1">
    <location>
        <begin position="587"/>
        <end position="608"/>
    </location>
</feature>
<feature type="region of interest" description="Disordered" evidence="1">
    <location>
        <begin position="582"/>
        <end position="618"/>
    </location>
</feature>
<feature type="compositionally biased region" description="Basic and acidic residues" evidence="1">
    <location>
        <begin position="31"/>
        <end position="42"/>
    </location>
</feature>
<organism evidence="3 4">
    <name type="scientific">Pleomassaria siparia CBS 279.74</name>
    <dbReference type="NCBI Taxonomy" id="1314801"/>
    <lineage>
        <taxon>Eukaryota</taxon>
        <taxon>Fungi</taxon>
        <taxon>Dikarya</taxon>
        <taxon>Ascomycota</taxon>
        <taxon>Pezizomycotina</taxon>
        <taxon>Dothideomycetes</taxon>
        <taxon>Pleosporomycetidae</taxon>
        <taxon>Pleosporales</taxon>
        <taxon>Pleomassariaceae</taxon>
        <taxon>Pleomassaria</taxon>
    </lineage>
</organism>
<gene>
    <name evidence="3" type="ORF">K504DRAFT_463283</name>
</gene>
<reference evidence="3" key="1">
    <citation type="journal article" date="2020" name="Stud. Mycol.">
        <title>101 Dothideomycetes genomes: a test case for predicting lifestyles and emergence of pathogens.</title>
        <authorList>
            <person name="Haridas S."/>
            <person name="Albert R."/>
            <person name="Binder M."/>
            <person name="Bloem J."/>
            <person name="Labutti K."/>
            <person name="Salamov A."/>
            <person name="Andreopoulos B."/>
            <person name="Baker S."/>
            <person name="Barry K."/>
            <person name="Bills G."/>
            <person name="Bluhm B."/>
            <person name="Cannon C."/>
            <person name="Castanera R."/>
            <person name="Culley D."/>
            <person name="Daum C."/>
            <person name="Ezra D."/>
            <person name="Gonzalez J."/>
            <person name="Henrissat B."/>
            <person name="Kuo A."/>
            <person name="Liang C."/>
            <person name="Lipzen A."/>
            <person name="Lutzoni F."/>
            <person name="Magnuson J."/>
            <person name="Mondo S."/>
            <person name="Nolan M."/>
            <person name="Ohm R."/>
            <person name="Pangilinan J."/>
            <person name="Park H.-J."/>
            <person name="Ramirez L."/>
            <person name="Alfaro M."/>
            <person name="Sun H."/>
            <person name="Tritt A."/>
            <person name="Yoshinaga Y."/>
            <person name="Zwiers L.-H."/>
            <person name="Turgeon B."/>
            <person name="Goodwin S."/>
            <person name="Spatafora J."/>
            <person name="Crous P."/>
            <person name="Grigoriev I."/>
        </authorList>
    </citation>
    <scope>NUCLEOTIDE SEQUENCE</scope>
    <source>
        <strain evidence="3">CBS 279.74</strain>
    </source>
</reference>
<name>A0A6G1JTA6_9PLEO</name>
<accession>A0A6G1JTA6</accession>
<keyword evidence="2" id="KW-0812">Transmembrane</keyword>
<feature type="region of interest" description="Disordered" evidence="1">
    <location>
        <begin position="104"/>
        <end position="126"/>
    </location>
</feature>
<dbReference type="EMBL" id="MU005786">
    <property type="protein sequence ID" value="KAF2703553.1"/>
    <property type="molecule type" value="Genomic_DNA"/>
</dbReference>
<protein>
    <submittedName>
        <fullName evidence="3">Uncharacterized protein</fullName>
    </submittedName>
</protein>
<dbReference type="PANTHER" id="PTHR33604:SF3">
    <property type="entry name" value="OSJNBA0004B13.7 PROTEIN"/>
    <property type="match status" value="1"/>
</dbReference>
<feature type="region of interest" description="Disordered" evidence="1">
    <location>
        <begin position="24"/>
        <end position="47"/>
    </location>
</feature>
<proteinExistence type="predicted"/>
<evidence type="ECO:0000313" key="4">
    <source>
        <dbReference type="Proteomes" id="UP000799428"/>
    </source>
</evidence>
<dbReference type="Proteomes" id="UP000799428">
    <property type="component" value="Unassembled WGS sequence"/>
</dbReference>
<feature type="transmembrane region" description="Helical" evidence="2">
    <location>
        <begin position="66"/>
        <end position="84"/>
    </location>
</feature>
<keyword evidence="2" id="KW-1133">Transmembrane helix</keyword>
<sequence>MLPGARSTNSGWLQEGVIRGSMLGKTILPSDEERGKKDDDHKRRSTTGMPAWSFLKKPMRWRRRRILLAVVGMYLIYLLIHNMSDTIDALAGPDRTIVPLVENIEHHDPPPGTTGPSDGGPPSHTYTGPIKLYKLSTSLHGSSHTQGFHPVNQNVLFAISSLRSAATLLPMICEMSRWNRNWVHAAFMGREDIPIEDLLEINGVDKEKCPVKWHDARPDYMEYSTDARAESAVMAAMMHIQTFIHPQVVIMDDSLTEDVFFTKAMRAKTRALDISLIEIPQDRWQNLMWMTRLDAGSLKSWHQPTVDVLIQVPPGASGGLMRLLKSIKEADYSGSNPPRLTIELPADIDSSVKRYLENFKWPANQNSPLAPNQLTIRRRVTNQRITQEESAIRFLELFYPTSTSNSHVLILSPQAELSPIYYHYLKHALLEYKYSFFGENDSANNIMGISLELPSVLLDGKTKLTLPKLADMHTARYKKLFPNTRSAQFLWQAPNSHATLFFADKWAELHSFLGNRVAKQHQTPKAVPRRKLVSETLPSWTEYLLELMRARGYSLYYPGTTASSSFVTMHNELFNAPGEFLPSPPADSDHGAEPRPKILDEPFLRGEDTTPSPQKHIESPVIPASWPLHLALPFDGDLPEIPHLAHLLYNGEIVHPLNVTGIASIYANSFREVVGGCKIPPGKQRVVESENTKDLFCFGDEDEDDWEEETVLSKMADVEKESVGSVDDMNSRSISG</sequence>
<keyword evidence="4" id="KW-1185">Reference proteome</keyword>
<evidence type="ECO:0000256" key="1">
    <source>
        <dbReference type="SAM" id="MobiDB-lite"/>
    </source>
</evidence>
<evidence type="ECO:0000313" key="3">
    <source>
        <dbReference type="EMBL" id="KAF2703553.1"/>
    </source>
</evidence>
<feature type="compositionally biased region" description="Low complexity" evidence="1">
    <location>
        <begin position="114"/>
        <end position="125"/>
    </location>
</feature>
<dbReference type="PANTHER" id="PTHR33604">
    <property type="entry name" value="OSJNBA0004B13.7 PROTEIN"/>
    <property type="match status" value="1"/>
</dbReference>